<dbReference type="NCBIfam" id="TIGR00020">
    <property type="entry name" value="prfB"/>
    <property type="match status" value="1"/>
</dbReference>
<organism evidence="6 7">
    <name type="scientific">Buchnera aphidicola subsp. Tuberolachnus salignus</name>
    <dbReference type="NCBI Taxonomy" id="98804"/>
    <lineage>
        <taxon>Bacteria</taxon>
        <taxon>Pseudomonadati</taxon>
        <taxon>Pseudomonadota</taxon>
        <taxon>Gammaproteobacteria</taxon>
        <taxon>Enterobacterales</taxon>
        <taxon>Erwiniaceae</taxon>
        <taxon>Buchnera</taxon>
    </lineage>
</organism>
<comment type="similarity">
    <text evidence="1">Belongs to the prokaryotic/mitochondrial release factor family.</text>
</comment>
<protein>
    <recommendedName>
        <fullName evidence="4">Peptide chain release factor 2</fullName>
    </recommendedName>
</protein>
<feature type="domain" description="Prokaryotic-type class I peptide chain release factors" evidence="5">
    <location>
        <begin position="214"/>
        <end position="230"/>
    </location>
</feature>
<dbReference type="PATRIC" id="fig|98804.3.peg.273"/>
<name>A0A160SXL7_BUCTT</name>
<keyword evidence="2" id="KW-0488">Methylation</keyword>
<sequence length="338" mass="39305">MLFLFRGIFEISLLRDKKNILFLLKKFKHKICIHKEKKIILFNQKIQDINDWTAIFLKDSDINILKEIKILYQDLNKNVKKIEKYIMFSNQYDQNNCYVDIQSGSGGIESQDWSKILLKMYIRWAAKKKLKSKIIQETCGEITGLKSVTLKITGKYAFGWFRTETGIHRLVRKSPFDTGNRRHTSFSSVFVYPSIKKNTKINLNPNDLRIDVYRSSGAGGQHVNRTESAVRITHIPTGITTQCQNDRSQHKNKNIALKQLYSKLYNVNLKKEKDIKKKINKNKLTIRWGNQIRSYILDSSRIKDIQTGIETSAVNSVLNGNLQIFVETNLKKNQGKKN</sequence>
<dbReference type="SUPFAM" id="SSF75620">
    <property type="entry name" value="Release factor"/>
    <property type="match status" value="1"/>
</dbReference>
<dbReference type="Proteomes" id="UP000243633">
    <property type="component" value="Chromosome 1"/>
</dbReference>
<evidence type="ECO:0000259" key="5">
    <source>
        <dbReference type="PROSITE" id="PS00745"/>
    </source>
</evidence>
<dbReference type="InterPro" id="IPR004374">
    <property type="entry name" value="PrfB"/>
</dbReference>
<dbReference type="Gene3D" id="3.30.160.20">
    <property type="match status" value="1"/>
</dbReference>
<keyword evidence="7" id="KW-1185">Reference proteome</keyword>
<dbReference type="Gene3D" id="3.30.70.1660">
    <property type="match status" value="1"/>
</dbReference>
<dbReference type="RefSeq" id="WP_154017298.1">
    <property type="nucleotide sequence ID" value="NZ_CP135003.1"/>
</dbReference>
<dbReference type="GO" id="GO:0016149">
    <property type="term" value="F:translation release factor activity, codon specific"/>
    <property type="evidence" value="ECO:0007669"/>
    <property type="project" value="InterPro"/>
</dbReference>
<evidence type="ECO:0000256" key="4">
    <source>
        <dbReference type="NCBIfam" id="TIGR00020"/>
    </source>
</evidence>
<dbReference type="PANTHER" id="PTHR43116">
    <property type="entry name" value="PEPTIDE CHAIN RELEASE FACTOR 2"/>
    <property type="match status" value="1"/>
</dbReference>
<dbReference type="PROSITE" id="PS00745">
    <property type="entry name" value="RF_PROK_I"/>
    <property type="match status" value="1"/>
</dbReference>
<evidence type="ECO:0000256" key="3">
    <source>
        <dbReference type="ARBA" id="ARBA00022917"/>
    </source>
</evidence>
<dbReference type="SMART" id="SM00937">
    <property type="entry name" value="PCRF"/>
    <property type="match status" value="1"/>
</dbReference>
<dbReference type="InterPro" id="IPR000352">
    <property type="entry name" value="Pep_chain_release_fac_I"/>
</dbReference>
<evidence type="ECO:0000313" key="6">
    <source>
        <dbReference type="EMBL" id="CUR53255.1"/>
    </source>
</evidence>
<keyword evidence="3" id="KW-0648">Protein biosynthesis</keyword>
<dbReference type="STRING" id="98804.BTSPAZIEG_0290B"/>
<dbReference type="AlphaFoldDB" id="A0A160SXL7"/>
<dbReference type="Pfam" id="PF03462">
    <property type="entry name" value="PCRF"/>
    <property type="match status" value="1"/>
</dbReference>
<gene>
    <name evidence="6" type="primary">prfB</name>
    <name evidence="6" type="ORF">BTSPAZIEG_0290B</name>
</gene>
<dbReference type="OrthoDB" id="9806673at2"/>
<dbReference type="GO" id="GO:0005737">
    <property type="term" value="C:cytoplasm"/>
    <property type="evidence" value="ECO:0007669"/>
    <property type="project" value="InterPro"/>
</dbReference>
<dbReference type="FunFam" id="3.30.160.20:FF:000010">
    <property type="entry name" value="Peptide chain release factor 2"/>
    <property type="match status" value="1"/>
</dbReference>
<evidence type="ECO:0000313" key="7">
    <source>
        <dbReference type="Proteomes" id="UP000243633"/>
    </source>
</evidence>
<dbReference type="InterPro" id="IPR005139">
    <property type="entry name" value="PCRF"/>
</dbReference>
<proteinExistence type="inferred from homology"/>
<reference evidence="7" key="1">
    <citation type="submission" date="2015-10" db="EMBL/GenBank/DDBJ databases">
        <authorList>
            <person name="Manzano-Marin A."/>
            <person name="Manzano-Marin A."/>
        </authorList>
    </citation>
    <scope>NUCLEOTIDE SEQUENCE [LARGE SCALE GENOMIC DNA]</scope>
    <source>
        <strain evidence="7">BTs</strain>
    </source>
</reference>
<evidence type="ECO:0000256" key="2">
    <source>
        <dbReference type="ARBA" id="ARBA00022481"/>
    </source>
</evidence>
<evidence type="ECO:0000256" key="1">
    <source>
        <dbReference type="ARBA" id="ARBA00010835"/>
    </source>
</evidence>
<dbReference type="EMBL" id="LN890285">
    <property type="protein sequence ID" value="CUR53255.1"/>
    <property type="molecule type" value="Genomic_DNA"/>
</dbReference>
<dbReference type="PANTHER" id="PTHR43116:SF3">
    <property type="entry name" value="CLASS I PEPTIDE CHAIN RELEASE FACTOR"/>
    <property type="match status" value="1"/>
</dbReference>
<accession>A0A160SXL7</accession>
<dbReference type="Pfam" id="PF00472">
    <property type="entry name" value="RF-1"/>
    <property type="match status" value="1"/>
</dbReference>
<dbReference type="InterPro" id="IPR045853">
    <property type="entry name" value="Pep_chain_release_fac_I_sf"/>
</dbReference>